<dbReference type="GO" id="GO:0005737">
    <property type="term" value="C:cytoplasm"/>
    <property type="evidence" value="ECO:0007669"/>
    <property type="project" value="TreeGrafter"/>
</dbReference>
<dbReference type="InterPro" id="IPR001611">
    <property type="entry name" value="Leu-rich_rpt"/>
</dbReference>
<dbReference type="Pfam" id="PF00240">
    <property type="entry name" value="ubiquitin"/>
    <property type="match status" value="1"/>
</dbReference>
<dbReference type="PANTHER" id="PTHR15454">
    <property type="entry name" value="NISCHARIN RELATED"/>
    <property type="match status" value="1"/>
</dbReference>
<dbReference type="Gene3D" id="3.80.10.10">
    <property type="entry name" value="Ribonuclease Inhibitor"/>
    <property type="match status" value="3"/>
</dbReference>
<comment type="caution">
    <text evidence="3">The sequence shown here is derived from an EMBL/GenBank/DDBJ whole genome shotgun (WGS) entry which is preliminary data.</text>
</comment>
<name>A0A8J1XSB3_OWEFU</name>
<dbReference type="Proteomes" id="UP000749559">
    <property type="component" value="Unassembled WGS sequence"/>
</dbReference>
<evidence type="ECO:0000256" key="1">
    <source>
        <dbReference type="ARBA" id="ARBA00022614"/>
    </source>
</evidence>
<dbReference type="InterPro" id="IPR029071">
    <property type="entry name" value="Ubiquitin-like_domsf"/>
</dbReference>
<reference evidence="3" key="1">
    <citation type="submission" date="2022-03" db="EMBL/GenBank/DDBJ databases">
        <authorList>
            <person name="Martin C."/>
        </authorList>
    </citation>
    <scope>NUCLEOTIDE SEQUENCE</scope>
</reference>
<keyword evidence="1" id="KW-0433">Leucine-rich repeat</keyword>
<dbReference type="InterPro" id="IPR000626">
    <property type="entry name" value="Ubiquitin-like_dom"/>
</dbReference>
<dbReference type="EMBL" id="CAIIXF020000010">
    <property type="protein sequence ID" value="CAH1796755.1"/>
    <property type="molecule type" value="Genomic_DNA"/>
</dbReference>
<dbReference type="PROSITE" id="PS50053">
    <property type="entry name" value="UBIQUITIN_2"/>
    <property type="match status" value="1"/>
</dbReference>
<dbReference type="PANTHER" id="PTHR15454:SF73">
    <property type="entry name" value="DYNEIN AXONEMAL LIGHT CHAIN 1"/>
    <property type="match status" value="1"/>
</dbReference>
<protein>
    <submittedName>
        <fullName evidence="3">Uncharacterized protein</fullName>
    </submittedName>
</protein>
<dbReference type="SUPFAM" id="SSF54236">
    <property type="entry name" value="Ubiquitin-like"/>
    <property type="match status" value="1"/>
</dbReference>
<organism evidence="3 4">
    <name type="scientific">Owenia fusiformis</name>
    <name type="common">Polychaete worm</name>
    <dbReference type="NCBI Taxonomy" id="6347"/>
    <lineage>
        <taxon>Eukaryota</taxon>
        <taxon>Metazoa</taxon>
        <taxon>Spiralia</taxon>
        <taxon>Lophotrochozoa</taxon>
        <taxon>Annelida</taxon>
        <taxon>Polychaeta</taxon>
        <taxon>Sedentaria</taxon>
        <taxon>Canalipalpata</taxon>
        <taxon>Sabellida</taxon>
        <taxon>Oweniida</taxon>
        <taxon>Oweniidae</taxon>
        <taxon>Owenia</taxon>
    </lineage>
</organism>
<dbReference type="InterPro" id="IPR032675">
    <property type="entry name" value="LRR_dom_sf"/>
</dbReference>
<evidence type="ECO:0000256" key="2">
    <source>
        <dbReference type="ARBA" id="ARBA00022737"/>
    </source>
</evidence>
<dbReference type="SUPFAM" id="SSF52058">
    <property type="entry name" value="L domain-like"/>
    <property type="match status" value="1"/>
</dbReference>
<proteinExistence type="predicted"/>
<sequence>MTSPNEPAVSLLQIIQDKYSDEDLDQEFVHIKITKKKTASSVPGMLPIPQCLALNYMNISCPGDDAELSQLCCRVRELDVAQNKFTSWEDVFSMLKCMGSLHFVNLSSNLLDHSVNYDNNQVFSNITHLILNNTQIAWSTVESLLLNTFTCLEELHLSLNNYSVINNDNAHTYPSLKTLHINGNKFTDFTEVCKIGSMFPNLQTLVMAENQIETLPSEAEIAASLCNIQCLSISKNLIKEWSELEKLNYFPKLIDVKLLGIPLLEDYNEKIRRQFVIAVLPERILRLNGSTILIKNDEREDAERAFIRYYMEKDIKPSKFDELEAKHGKLDALVEVDLTLPDPTVKVILEPEEDDVALTRKETIMQISEKQTVGELKKHLVKFAGIPAKSMRLFYKGADSHFEELKFPSLTIRNVGDGDEFLIIPKH</sequence>
<accession>A0A8J1XSB3</accession>
<evidence type="ECO:0000313" key="4">
    <source>
        <dbReference type="Proteomes" id="UP000749559"/>
    </source>
</evidence>
<dbReference type="Gene3D" id="3.10.20.90">
    <property type="entry name" value="Phosphatidylinositol 3-kinase Catalytic Subunit, Chain A, domain 1"/>
    <property type="match status" value="1"/>
</dbReference>
<dbReference type="AlphaFoldDB" id="A0A8J1XSB3"/>
<gene>
    <name evidence="3" type="ORF">OFUS_LOCUS21131</name>
</gene>
<evidence type="ECO:0000313" key="3">
    <source>
        <dbReference type="EMBL" id="CAH1796755.1"/>
    </source>
</evidence>
<dbReference type="OrthoDB" id="5855206at2759"/>
<keyword evidence="2" id="KW-0677">Repeat</keyword>
<keyword evidence="4" id="KW-1185">Reference proteome</keyword>
<dbReference type="PROSITE" id="PS51450">
    <property type="entry name" value="LRR"/>
    <property type="match status" value="1"/>
</dbReference>